<dbReference type="InterPro" id="IPR011006">
    <property type="entry name" value="CheY-like_superfamily"/>
</dbReference>
<dbReference type="PROSITE" id="PS50110">
    <property type="entry name" value="RESPONSE_REGULATORY"/>
    <property type="match status" value="1"/>
</dbReference>
<dbReference type="OrthoDB" id="582170at2"/>
<dbReference type="Gene3D" id="3.40.50.2300">
    <property type="match status" value="1"/>
</dbReference>
<keyword evidence="7" id="KW-1185">Reference proteome</keyword>
<dbReference type="Proteomes" id="UP000219331">
    <property type="component" value="Unassembled WGS sequence"/>
</dbReference>
<dbReference type="AlphaFoldDB" id="A0A285SF00"/>
<protein>
    <submittedName>
        <fullName evidence="6">Response regulator receiver domain-containing protein</fullName>
    </submittedName>
</protein>
<name>A0A285SF00_9HYPH</name>
<organism evidence="6 7">
    <name type="scientific">Stappia indica</name>
    <dbReference type="NCBI Taxonomy" id="538381"/>
    <lineage>
        <taxon>Bacteria</taxon>
        <taxon>Pseudomonadati</taxon>
        <taxon>Pseudomonadota</taxon>
        <taxon>Alphaproteobacteria</taxon>
        <taxon>Hyphomicrobiales</taxon>
        <taxon>Stappiaceae</taxon>
        <taxon>Stappia</taxon>
    </lineage>
</organism>
<dbReference type="SMART" id="SM00448">
    <property type="entry name" value="REC"/>
    <property type="match status" value="1"/>
</dbReference>
<dbReference type="InterPro" id="IPR050595">
    <property type="entry name" value="Bact_response_regulator"/>
</dbReference>
<evidence type="ECO:0000256" key="1">
    <source>
        <dbReference type="ARBA" id="ARBA00022553"/>
    </source>
</evidence>
<sequence>MPGTVLIVEDEFMIALDLQLLLERQGWRVIGPTATVASALQLLEDETPTVALLDVKLGGQLVTPVAESLRAQDVPFALTSAYEDPEQIAGKAVARAPNVGKPSTERRLLATLEKLAA</sequence>
<dbReference type="InterPro" id="IPR001789">
    <property type="entry name" value="Sig_transdc_resp-reg_receiver"/>
</dbReference>
<evidence type="ECO:0000313" key="6">
    <source>
        <dbReference type="EMBL" id="SOC06331.1"/>
    </source>
</evidence>
<dbReference type="STRING" id="538381.GCA_001696535_02227"/>
<dbReference type="GO" id="GO:0000160">
    <property type="term" value="P:phosphorelay signal transduction system"/>
    <property type="evidence" value="ECO:0007669"/>
    <property type="project" value="InterPro"/>
</dbReference>
<dbReference type="SUPFAM" id="SSF52172">
    <property type="entry name" value="CheY-like"/>
    <property type="match status" value="1"/>
</dbReference>
<keyword evidence="3" id="KW-0804">Transcription</keyword>
<dbReference type="PANTHER" id="PTHR44591:SF3">
    <property type="entry name" value="RESPONSE REGULATORY DOMAIN-CONTAINING PROTEIN"/>
    <property type="match status" value="1"/>
</dbReference>
<evidence type="ECO:0000259" key="5">
    <source>
        <dbReference type="PROSITE" id="PS50110"/>
    </source>
</evidence>
<keyword evidence="2" id="KW-0805">Transcription regulation</keyword>
<keyword evidence="1 4" id="KW-0597">Phosphoprotein</keyword>
<dbReference type="Pfam" id="PF00072">
    <property type="entry name" value="Response_reg"/>
    <property type="match status" value="1"/>
</dbReference>
<evidence type="ECO:0000256" key="4">
    <source>
        <dbReference type="PROSITE-ProRule" id="PRU00169"/>
    </source>
</evidence>
<evidence type="ECO:0000256" key="2">
    <source>
        <dbReference type="ARBA" id="ARBA00023015"/>
    </source>
</evidence>
<accession>A0A285SF00</accession>
<reference evidence="6 7" key="1">
    <citation type="submission" date="2017-08" db="EMBL/GenBank/DDBJ databases">
        <authorList>
            <person name="de Groot N.N."/>
        </authorList>
    </citation>
    <scope>NUCLEOTIDE SEQUENCE [LARGE SCALE GENOMIC DNA]</scope>
    <source>
        <strain evidence="6 7">USBA 352</strain>
    </source>
</reference>
<evidence type="ECO:0000256" key="3">
    <source>
        <dbReference type="ARBA" id="ARBA00023163"/>
    </source>
</evidence>
<dbReference type="EMBL" id="OBML01000005">
    <property type="protein sequence ID" value="SOC06331.1"/>
    <property type="molecule type" value="Genomic_DNA"/>
</dbReference>
<feature type="domain" description="Response regulatory" evidence="5">
    <location>
        <begin position="4"/>
        <end position="116"/>
    </location>
</feature>
<evidence type="ECO:0000313" key="7">
    <source>
        <dbReference type="Proteomes" id="UP000219331"/>
    </source>
</evidence>
<dbReference type="RefSeq" id="WP_097174779.1">
    <property type="nucleotide sequence ID" value="NZ_OBML01000005.1"/>
</dbReference>
<proteinExistence type="predicted"/>
<gene>
    <name evidence="6" type="ORF">SAMN05421512_10563</name>
</gene>
<feature type="modified residue" description="4-aspartylphosphate" evidence="4">
    <location>
        <position position="54"/>
    </location>
</feature>
<dbReference type="PANTHER" id="PTHR44591">
    <property type="entry name" value="STRESS RESPONSE REGULATOR PROTEIN 1"/>
    <property type="match status" value="1"/>
</dbReference>